<protein>
    <submittedName>
        <fullName evidence="2">Uncharacterized protein</fullName>
    </submittedName>
</protein>
<evidence type="ECO:0000313" key="3">
    <source>
        <dbReference type="Proteomes" id="UP000536262"/>
    </source>
</evidence>
<sequence length="69" mass="7149">MNRFDISLFGFRLIARGQVGIAGALLVVAMLVGLAVASSLIALLADGGAVLPPTTRAVQLPQLQQGFSR</sequence>
<dbReference type="Proteomes" id="UP000536262">
    <property type="component" value="Unassembled WGS sequence"/>
</dbReference>
<keyword evidence="3" id="KW-1185">Reference proteome</keyword>
<gene>
    <name evidence="2" type="ORF">GGR00_004956</name>
</gene>
<keyword evidence="1" id="KW-0812">Transmembrane</keyword>
<feature type="transmembrane region" description="Helical" evidence="1">
    <location>
        <begin position="21"/>
        <end position="45"/>
    </location>
</feature>
<reference evidence="2 3" key="1">
    <citation type="submission" date="2020-08" db="EMBL/GenBank/DDBJ databases">
        <title>Genomic Encyclopedia of Type Strains, Phase IV (KMG-IV): sequencing the most valuable type-strain genomes for metagenomic binning, comparative biology and taxonomic classification.</title>
        <authorList>
            <person name="Goeker M."/>
        </authorList>
    </citation>
    <scope>NUCLEOTIDE SEQUENCE [LARGE SCALE GENOMIC DNA]</scope>
    <source>
        <strain evidence="2 3">DSM 7051</strain>
    </source>
</reference>
<comment type="caution">
    <text evidence="2">The sequence shown here is derived from an EMBL/GenBank/DDBJ whole genome shotgun (WGS) entry which is preliminary data.</text>
</comment>
<keyword evidence="1" id="KW-0472">Membrane</keyword>
<organism evidence="2 3">
    <name type="scientific">Aminobacter aganoensis</name>
    <dbReference type="NCBI Taxonomy" id="83264"/>
    <lineage>
        <taxon>Bacteria</taxon>
        <taxon>Pseudomonadati</taxon>
        <taxon>Pseudomonadota</taxon>
        <taxon>Alphaproteobacteria</taxon>
        <taxon>Hyphomicrobiales</taxon>
        <taxon>Phyllobacteriaceae</taxon>
        <taxon>Aminobacter</taxon>
    </lineage>
</organism>
<evidence type="ECO:0000313" key="2">
    <source>
        <dbReference type="EMBL" id="MBB6357136.1"/>
    </source>
</evidence>
<keyword evidence="1" id="KW-1133">Transmembrane helix</keyword>
<accession>A0A7X0KNG5</accession>
<evidence type="ECO:0000256" key="1">
    <source>
        <dbReference type="SAM" id="Phobius"/>
    </source>
</evidence>
<proteinExistence type="predicted"/>
<dbReference type="AlphaFoldDB" id="A0A7X0KNG5"/>
<name>A0A7X0KNG5_9HYPH</name>
<dbReference type="EMBL" id="JACHOU010000020">
    <property type="protein sequence ID" value="MBB6357136.1"/>
    <property type="molecule type" value="Genomic_DNA"/>
</dbReference>
<dbReference type="RefSeq" id="WP_184701749.1">
    <property type="nucleotide sequence ID" value="NZ_BAABEG010000004.1"/>
</dbReference>